<organism evidence="19 20">
    <name type="scientific">Fonsecaea pedrosoi CBS 271.37</name>
    <dbReference type="NCBI Taxonomy" id="1442368"/>
    <lineage>
        <taxon>Eukaryota</taxon>
        <taxon>Fungi</taxon>
        <taxon>Dikarya</taxon>
        <taxon>Ascomycota</taxon>
        <taxon>Pezizomycotina</taxon>
        <taxon>Eurotiomycetes</taxon>
        <taxon>Chaetothyriomycetidae</taxon>
        <taxon>Chaetothyriales</taxon>
        <taxon>Herpotrichiellaceae</taxon>
        <taxon>Fonsecaea</taxon>
    </lineage>
</organism>
<dbReference type="Pfam" id="PF13793">
    <property type="entry name" value="Pribosyltran_N"/>
    <property type="match status" value="1"/>
</dbReference>
<dbReference type="GO" id="GO:0006164">
    <property type="term" value="P:purine nucleotide biosynthetic process"/>
    <property type="evidence" value="ECO:0007669"/>
    <property type="project" value="TreeGrafter"/>
</dbReference>
<evidence type="ECO:0000256" key="16">
    <source>
        <dbReference type="ARBA" id="ARBA00077829"/>
    </source>
</evidence>
<dbReference type="Proteomes" id="UP000053029">
    <property type="component" value="Unassembled WGS sequence"/>
</dbReference>
<dbReference type="OrthoDB" id="413572at2759"/>
<keyword evidence="9" id="KW-0545">Nucleotide biosynthesis</keyword>
<evidence type="ECO:0000256" key="5">
    <source>
        <dbReference type="ARBA" id="ARBA00022490"/>
    </source>
</evidence>
<evidence type="ECO:0000256" key="3">
    <source>
        <dbReference type="ARBA" id="ARBA00006478"/>
    </source>
</evidence>
<evidence type="ECO:0000256" key="2">
    <source>
        <dbReference type="ARBA" id="ARBA00004996"/>
    </source>
</evidence>
<evidence type="ECO:0000256" key="4">
    <source>
        <dbReference type="ARBA" id="ARBA00013247"/>
    </source>
</evidence>
<dbReference type="GO" id="GO:0005524">
    <property type="term" value="F:ATP binding"/>
    <property type="evidence" value="ECO:0007669"/>
    <property type="project" value="UniProtKB-KW"/>
</dbReference>
<evidence type="ECO:0000256" key="12">
    <source>
        <dbReference type="ARBA" id="ARBA00022840"/>
    </source>
</evidence>
<dbReference type="GO" id="GO:0006015">
    <property type="term" value="P:5-phosphoribose 1-diphosphate biosynthetic process"/>
    <property type="evidence" value="ECO:0007669"/>
    <property type="project" value="TreeGrafter"/>
</dbReference>
<dbReference type="GO" id="GO:0009156">
    <property type="term" value="P:ribonucleoside monophosphate biosynthetic process"/>
    <property type="evidence" value="ECO:0007669"/>
    <property type="project" value="InterPro"/>
</dbReference>
<keyword evidence="10" id="KW-0547">Nucleotide-binding</keyword>
<feature type="domain" description="Ribose-phosphate pyrophosphokinase N-terminal" evidence="18">
    <location>
        <begin position="5"/>
        <end position="120"/>
    </location>
</feature>
<keyword evidence="6" id="KW-0597">Phosphoprotein</keyword>
<evidence type="ECO:0000256" key="13">
    <source>
        <dbReference type="ARBA" id="ARBA00022842"/>
    </source>
</evidence>
<dbReference type="SUPFAM" id="SSF53271">
    <property type="entry name" value="PRTase-like"/>
    <property type="match status" value="2"/>
</dbReference>
<dbReference type="CDD" id="cd06223">
    <property type="entry name" value="PRTases_typeI"/>
    <property type="match status" value="1"/>
</dbReference>
<evidence type="ECO:0000256" key="17">
    <source>
        <dbReference type="SAM" id="MobiDB-lite"/>
    </source>
</evidence>
<keyword evidence="8" id="KW-0479">Metal-binding</keyword>
<dbReference type="Gene3D" id="3.40.50.2020">
    <property type="match status" value="4"/>
</dbReference>
<evidence type="ECO:0000256" key="1">
    <source>
        <dbReference type="ARBA" id="ARBA00004496"/>
    </source>
</evidence>
<evidence type="ECO:0000256" key="7">
    <source>
        <dbReference type="ARBA" id="ARBA00022679"/>
    </source>
</evidence>
<dbReference type="InterPro" id="IPR005946">
    <property type="entry name" value="Rib-P_diPkinase"/>
</dbReference>
<feature type="region of interest" description="Disordered" evidence="17">
    <location>
        <begin position="282"/>
        <end position="326"/>
    </location>
</feature>
<name>A0A0D2GQ57_9EURO</name>
<sequence length="534" mass="57917">MRGVQVFSGRSHPALVESICERLGSSPAKCELGNFANGEISVQIGVSVRNEDVFIVQSGSPRINDSVMEMLIMIAACKGGSAKSITAVMPYFPYSRQSKKKSHRGAVTAKMLANLMVVAGVDHIITVDLHASQMQGFFGKPVDNLFAEPIIARWIKSNVPRWSDAVVVSKNVGGTKRVTSLADALKLSFALVSTDKDRSRHSHHHNNLADSTVFFDAIEPQSMRYRDHLLDGDDTDDADNESERSHHRGLPHRARGPTLNGVSRSGIGRPKAVTIAASPLVQAARAETPSPSASPDPSSRLEPALPSARRPSEYEASEAHNDQRARDVVVGRLIQGHLVDEDHPSSAMSSMSASLANLVGERPLQDGTDNPTNDPMTSSFVSNASSFQPEHALGGTFDAAATSDEEEEGIKNPALEHTITLVGNVKEKTVLLMDDIMDRSGSWIAAAETCVKIGHARKVYCIAIHGLFGENSLEELEACDYIDYVVVTNTFPVPPERIRASKKLIMIDLSNLLAEAIRRNHHGEDMSTLFHLNA</sequence>
<feature type="compositionally biased region" description="Basic and acidic residues" evidence="17">
    <location>
        <begin position="310"/>
        <end position="326"/>
    </location>
</feature>
<evidence type="ECO:0000256" key="15">
    <source>
        <dbReference type="ARBA" id="ARBA00049535"/>
    </source>
</evidence>
<dbReference type="InterPro" id="IPR029057">
    <property type="entry name" value="PRTase-like"/>
</dbReference>
<dbReference type="FunFam" id="3.40.50.2020:FF:000043">
    <property type="entry name" value="Ribose-phosphate pyrophosphokinase 1"/>
    <property type="match status" value="1"/>
</dbReference>
<feature type="region of interest" description="Disordered" evidence="17">
    <location>
        <begin position="228"/>
        <end position="266"/>
    </location>
</feature>
<evidence type="ECO:0000256" key="14">
    <source>
        <dbReference type="ARBA" id="ARBA00040334"/>
    </source>
</evidence>
<dbReference type="SMART" id="SM01400">
    <property type="entry name" value="Pribosyltran_N"/>
    <property type="match status" value="1"/>
</dbReference>
<keyword evidence="7" id="KW-0808">Transferase</keyword>
<comment type="similarity">
    <text evidence="3">Belongs to the ribose-phosphate pyrophosphokinase family.</text>
</comment>
<dbReference type="InterPro" id="IPR000842">
    <property type="entry name" value="PRib_PP_synth_CS"/>
</dbReference>
<evidence type="ECO:0000259" key="18">
    <source>
        <dbReference type="Pfam" id="PF13793"/>
    </source>
</evidence>
<dbReference type="GeneID" id="25301852"/>
<dbReference type="STRING" id="1442368.A0A0D2GQ57"/>
<comment type="pathway">
    <text evidence="2">Metabolic intermediate biosynthesis; 5-phospho-alpha-D-ribose 1-diphosphate biosynthesis; 5-phospho-alpha-D-ribose 1-diphosphate from D-ribose 5-phosphate (route I): step 1/1.</text>
</comment>
<dbReference type="InterPro" id="IPR000836">
    <property type="entry name" value="PRTase_dom"/>
</dbReference>
<dbReference type="GO" id="GO:0016301">
    <property type="term" value="F:kinase activity"/>
    <property type="evidence" value="ECO:0007669"/>
    <property type="project" value="UniProtKB-KW"/>
</dbReference>
<keyword evidence="11" id="KW-0418">Kinase</keyword>
<feature type="compositionally biased region" description="Basic residues" evidence="17">
    <location>
        <begin position="245"/>
        <end position="255"/>
    </location>
</feature>
<dbReference type="PANTHER" id="PTHR10210:SF57">
    <property type="entry name" value="RIBOSE-PHOSPHATE DIPHOSPHOKINASE"/>
    <property type="match status" value="1"/>
</dbReference>
<dbReference type="PANTHER" id="PTHR10210">
    <property type="entry name" value="RIBOSE-PHOSPHATE DIPHOSPHOKINASE FAMILY MEMBER"/>
    <property type="match status" value="1"/>
</dbReference>
<evidence type="ECO:0000256" key="10">
    <source>
        <dbReference type="ARBA" id="ARBA00022741"/>
    </source>
</evidence>
<accession>A0A0D2GQ57</accession>
<dbReference type="GO" id="GO:0002189">
    <property type="term" value="C:ribose phosphate diphosphokinase complex"/>
    <property type="evidence" value="ECO:0007669"/>
    <property type="project" value="UniProtKB-ARBA"/>
</dbReference>
<dbReference type="AlphaFoldDB" id="A0A0D2GQ57"/>
<evidence type="ECO:0000256" key="9">
    <source>
        <dbReference type="ARBA" id="ARBA00022727"/>
    </source>
</evidence>
<dbReference type="FunFam" id="3.40.50.2020:FF:000017">
    <property type="entry name" value="Ribose-phosphate pyrophosphokinase 1"/>
    <property type="match status" value="1"/>
</dbReference>
<evidence type="ECO:0000256" key="11">
    <source>
        <dbReference type="ARBA" id="ARBA00022777"/>
    </source>
</evidence>
<proteinExistence type="inferred from homology"/>
<comment type="subcellular location">
    <subcellularLocation>
        <location evidence="1">Cytoplasm</location>
    </subcellularLocation>
</comment>
<feature type="compositionally biased region" description="Low complexity" evidence="17">
    <location>
        <begin position="289"/>
        <end position="298"/>
    </location>
</feature>
<gene>
    <name evidence="19" type="ORF">Z517_02362</name>
</gene>
<dbReference type="PROSITE" id="PS00114">
    <property type="entry name" value="PRPP_SYNTHASE"/>
    <property type="match status" value="1"/>
</dbReference>
<keyword evidence="20" id="KW-1185">Reference proteome</keyword>
<protein>
    <recommendedName>
        <fullName evidence="14">Ribose-phosphate pyrophosphokinase 1</fullName>
        <ecNumber evidence="4">2.7.6.1</ecNumber>
    </recommendedName>
    <alternativeName>
        <fullName evidence="16">Phosphoribosyl pyrophosphate synthase 1</fullName>
    </alternativeName>
</protein>
<evidence type="ECO:0000256" key="8">
    <source>
        <dbReference type="ARBA" id="ARBA00022723"/>
    </source>
</evidence>
<dbReference type="EC" id="2.7.6.1" evidence="4"/>
<dbReference type="GO" id="GO:0005737">
    <property type="term" value="C:cytoplasm"/>
    <property type="evidence" value="ECO:0007669"/>
    <property type="project" value="UniProtKB-SubCell"/>
</dbReference>
<keyword evidence="12" id="KW-0067">ATP-binding</keyword>
<keyword evidence="5" id="KW-0963">Cytoplasm</keyword>
<dbReference type="GO" id="GO:0004749">
    <property type="term" value="F:ribose phosphate diphosphokinase activity"/>
    <property type="evidence" value="ECO:0007669"/>
    <property type="project" value="UniProtKB-EC"/>
</dbReference>
<dbReference type="RefSeq" id="XP_013286926.1">
    <property type="nucleotide sequence ID" value="XM_013431472.1"/>
</dbReference>
<dbReference type="VEuPathDB" id="FungiDB:Z517_02362"/>
<dbReference type="HOGENOM" id="CLU_033546_1_2_1"/>
<evidence type="ECO:0000256" key="6">
    <source>
        <dbReference type="ARBA" id="ARBA00022553"/>
    </source>
</evidence>
<evidence type="ECO:0000313" key="20">
    <source>
        <dbReference type="Proteomes" id="UP000053029"/>
    </source>
</evidence>
<dbReference type="GO" id="GO:0000287">
    <property type="term" value="F:magnesium ion binding"/>
    <property type="evidence" value="ECO:0007669"/>
    <property type="project" value="InterPro"/>
</dbReference>
<dbReference type="Pfam" id="PF14572">
    <property type="entry name" value="Pribosyl_synth"/>
    <property type="match status" value="1"/>
</dbReference>
<reference evidence="19 20" key="1">
    <citation type="submission" date="2015-01" db="EMBL/GenBank/DDBJ databases">
        <title>The Genome Sequence of Fonsecaea pedrosoi CBS 271.37.</title>
        <authorList>
            <consortium name="The Broad Institute Genomics Platform"/>
            <person name="Cuomo C."/>
            <person name="de Hoog S."/>
            <person name="Gorbushina A."/>
            <person name="Stielow B."/>
            <person name="Teixiera M."/>
            <person name="Abouelleil A."/>
            <person name="Chapman S.B."/>
            <person name="Priest M."/>
            <person name="Young S.K."/>
            <person name="Wortman J."/>
            <person name="Nusbaum C."/>
            <person name="Birren B."/>
        </authorList>
    </citation>
    <scope>NUCLEOTIDE SEQUENCE [LARGE SCALE GENOMIC DNA]</scope>
    <source>
        <strain evidence="19 20">CBS 271.37</strain>
    </source>
</reference>
<comment type="catalytic activity">
    <reaction evidence="15">
        <text>D-ribose 5-phosphate + ATP = 5-phospho-alpha-D-ribose 1-diphosphate + AMP + H(+)</text>
        <dbReference type="Rhea" id="RHEA:15609"/>
        <dbReference type="ChEBI" id="CHEBI:15378"/>
        <dbReference type="ChEBI" id="CHEBI:30616"/>
        <dbReference type="ChEBI" id="CHEBI:58017"/>
        <dbReference type="ChEBI" id="CHEBI:78346"/>
        <dbReference type="ChEBI" id="CHEBI:456215"/>
        <dbReference type="EC" id="2.7.6.1"/>
    </reaction>
</comment>
<dbReference type="NCBIfam" id="TIGR01251">
    <property type="entry name" value="ribP_PPkin"/>
    <property type="match status" value="1"/>
</dbReference>
<evidence type="ECO:0000313" key="19">
    <source>
        <dbReference type="EMBL" id="KIW83118.1"/>
    </source>
</evidence>
<dbReference type="InterPro" id="IPR029099">
    <property type="entry name" value="Pribosyltran_N"/>
</dbReference>
<dbReference type="EMBL" id="KN846970">
    <property type="protein sequence ID" value="KIW83118.1"/>
    <property type="molecule type" value="Genomic_DNA"/>
</dbReference>
<keyword evidence="13" id="KW-0460">Magnesium</keyword>